<feature type="compositionally biased region" description="Low complexity" evidence="1">
    <location>
        <begin position="204"/>
        <end position="220"/>
    </location>
</feature>
<feature type="region of interest" description="Disordered" evidence="1">
    <location>
        <begin position="36"/>
        <end position="89"/>
    </location>
</feature>
<keyword evidence="2" id="KW-0472">Membrane</keyword>
<keyword evidence="5" id="KW-1185">Reference proteome</keyword>
<evidence type="ECO:0000259" key="3">
    <source>
        <dbReference type="PROSITE" id="PS51782"/>
    </source>
</evidence>
<dbReference type="Gene3D" id="3.10.350.10">
    <property type="entry name" value="LysM domain"/>
    <property type="match status" value="1"/>
</dbReference>
<keyword evidence="2" id="KW-0812">Transmembrane</keyword>
<accession>A0A4V2SRF8</accession>
<feature type="transmembrane region" description="Helical" evidence="2">
    <location>
        <begin position="12"/>
        <end position="31"/>
    </location>
</feature>
<dbReference type="PANTHER" id="PTHR34700">
    <property type="entry name" value="POTASSIUM BINDING PROTEIN KBP"/>
    <property type="match status" value="1"/>
</dbReference>
<comment type="caution">
    <text evidence="4">The sequence shown here is derived from an EMBL/GenBank/DDBJ whole genome shotgun (WGS) entry which is preliminary data.</text>
</comment>
<dbReference type="PROSITE" id="PS51782">
    <property type="entry name" value="LYSM"/>
    <property type="match status" value="1"/>
</dbReference>
<proteinExistence type="predicted"/>
<dbReference type="EMBL" id="SLXP01000003">
    <property type="protein sequence ID" value="TCP42396.1"/>
    <property type="molecule type" value="Genomic_DNA"/>
</dbReference>
<gene>
    <name evidence="4" type="ORF">EV662_103304</name>
</gene>
<dbReference type="InterPro" id="IPR018392">
    <property type="entry name" value="LysM"/>
</dbReference>
<dbReference type="InterPro" id="IPR036779">
    <property type="entry name" value="LysM_dom_sf"/>
</dbReference>
<reference evidence="4 5" key="1">
    <citation type="submission" date="2019-03" db="EMBL/GenBank/DDBJ databases">
        <title>Genomic Encyclopedia of Type Strains, Phase IV (KMG-IV): sequencing the most valuable type-strain genomes for metagenomic binning, comparative biology and taxonomic classification.</title>
        <authorList>
            <person name="Goeker M."/>
        </authorList>
    </citation>
    <scope>NUCLEOTIDE SEQUENCE [LARGE SCALE GENOMIC DNA]</scope>
    <source>
        <strain evidence="4 5">DSM 18063</strain>
    </source>
</reference>
<dbReference type="InterPro" id="IPR052196">
    <property type="entry name" value="Bact_Kbp"/>
</dbReference>
<dbReference type="AlphaFoldDB" id="A0A4V2SRF8"/>
<dbReference type="SMART" id="SM00257">
    <property type="entry name" value="LysM"/>
    <property type="match status" value="1"/>
</dbReference>
<organism evidence="4 5">
    <name type="scientific">Rhodovulum marinum</name>
    <dbReference type="NCBI Taxonomy" id="320662"/>
    <lineage>
        <taxon>Bacteria</taxon>
        <taxon>Pseudomonadati</taxon>
        <taxon>Pseudomonadota</taxon>
        <taxon>Alphaproteobacteria</taxon>
        <taxon>Rhodobacterales</taxon>
        <taxon>Paracoccaceae</taxon>
        <taxon>Rhodovulum</taxon>
    </lineage>
</organism>
<feature type="domain" description="LysM" evidence="3">
    <location>
        <begin position="377"/>
        <end position="426"/>
    </location>
</feature>
<name>A0A4V2SRF8_9RHOB</name>
<dbReference type="PANTHER" id="PTHR34700:SF4">
    <property type="entry name" value="PHAGE-LIKE ELEMENT PBSX PROTEIN XKDP"/>
    <property type="match status" value="1"/>
</dbReference>
<dbReference type="CDD" id="cd00118">
    <property type="entry name" value="LysM"/>
    <property type="match status" value="1"/>
</dbReference>
<sequence>MADGKRKWGLWTWVLIGGEVLLVLLVLNWFLTQDRDGGKPAPAPAPAAPEQADRAAGAPKTVPPREAPLAADAKRTQRAAQDDPAPPDFDLVRVDPEGGAVVAGRAVAGSSVVLMVEGREVARAEAGPDGAFALFADLPPDMQPRRLSLRMDLADGRKIAAAGTVILAPAAAPEPARAEVAAPPAETVSLAAPGPDREGRAGTVASAPDATDPAAPGPDPAVVAERAVATATPGGEAAPAIPAPRAPAVLLSDAGGVRVLQPPEGDLPPGAAGVLIEAISYDAGGAVILAGRGAAGGALRLYLDNAAIAEGRIDEAGRWRRRLDGVDPGVYTLRADLLNPDGTVAARFETPFQREPAETILAAAPAPGPDPDGAAARVITVQPGFTLWGIADRTYGSGFQYVKIFRANRDQIRDPDLIYPGQVFDLPAGD</sequence>
<dbReference type="Proteomes" id="UP000294835">
    <property type="component" value="Unassembled WGS sequence"/>
</dbReference>
<feature type="region of interest" description="Disordered" evidence="1">
    <location>
        <begin position="178"/>
        <end position="220"/>
    </location>
</feature>
<dbReference type="RefSeq" id="WP_132461525.1">
    <property type="nucleotide sequence ID" value="NZ_SLXP01000003.1"/>
</dbReference>
<evidence type="ECO:0000313" key="5">
    <source>
        <dbReference type="Proteomes" id="UP000294835"/>
    </source>
</evidence>
<keyword evidence="2" id="KW-1133">Transmembrane helix</keyword>
<evidence type="ECO:0000256" key="2">
    <source>
        <dbReference type="SAM" id="Phobius"/>
    </source>
</evidence>
<evidence type="ECO:0000256" key="1">
    <source>
        <dbReference type="SAM" id="MobiDB-lite"/>
    </source>
</evidence>
<dbReference type="Pfam" id="PF01476">
    <property type="entry name" value="LysM"/>
    <property type="match status" value="1"/>
</dbReference>
<evidence type="ECO:0000313" key="4">
    <source>
        <dbReference type="EMBL" id="TCP42396.1"/>
    </source>
</evidence>
<dbReference type="OrthoDB" id="370541at2"/>
<protein>
    <submittedName>
        <fullName evidence="4">LysM domain-containing protein</fullName>
    </submittedName>
</protein>
<feature type="compositionally biased region" description="Low complexity" evidence="1">
    <location>
        <begin position="48"/>
        <end position="59"/>
    </location>
</feature>